<protein>
    <submittedName>
        <fullName evidence="3">Cupredoxin family copper-binding protein</fullName>
    </submittedName>
</protein>
<proteinExistence type="predicted"/>
<evidence type="ECO:0000313" key="4">
    <source>
        <dbReference type="Proteomes" id="UP001165679"/>
    </source>
</evidence>
<dbReference type="Pfam" id="PF13473">
    <property type="entry name" value="Cupredoxin_1"/>
    <property type="match status" value="1"/>
</dbReference>
<reference evidence="3" key="1">
    <citation type="submission" date="2022-09" db="EMBL/GenBank/DDBJ databases">
        <title>Rhodovastum sp. nov. RN2-1 isolated from soil in Seongnam, South Korea.</title>
        <authorList>
            <person name="Le N.T."/>
        </authorList>
    </citation>
    <scope>NUCLEOTIDE SEQUENCE</scope>
    <source>
        <strain evidence="3">RN2-1</strain>
    </source>
</reference>
<dbReference type="EMBL" id="JAPDNT010000018">
    <property type="protein sequence ID" value="MCW3476350.1"/>
    <property type="molecule type" value="Genomic_DNA"/>
</dbReference>
<feature type="signal peptide" evidence="1">
    <location>
        <begin position="1"/>
        <end position="24"/>
    </location>
</feature>
<dbReference type="AlphaFoldDB" id="A0AA41YTT3"/>
<keyword evidence="4" id="KW-1185">Reference proteome</keyword>
<name>A0AA41YTT3_9PROT</name>
<dbReference type="InterPro" id="IPR035668">
    <property type="entry name" value="Amicyanin"/>
</dbReference>
<evidence type="ECO:0000313" key="3">
    <source>
        <dbReference type="EMBL" id="MCW3476350.1"/>
    </source>
</evidence>
<dbReference type="RefSeq" id="WP_264715130.1">
    <property type="nucleotide sequence ID" value="NZ_JAPDNT010000018.1"/>
</dbReference>
<sequence length="106" mass="11592">MSLGRYAFAFLVIVGGVNSAPVHAKTIQVVIDKLVFSPTQVNAKVGDTIEWVNGDILAHTATVRGDWDVMIAAKKSATLVLKKAGSFEYYCRFHPNMKGQIVIEPE</sequence>
<dbReference type="SUPFAM" id="SSF49503">
    <property type="entry name" value="Cupredoxins"/>
    <property type="match status" value="1"/>
</dbReference>
<dbReference type="Gene3D" id="2.60.40.420">
    <property type="entry name" value="Cupredoxins - blue copper proteins"/>
    <property type="match status" value="1"/>
</dbReference>
<feature type="domain" description="EfeO-type cupredoxin-like" evidence="2">
    <location>
        <begin position="13"/>
        <end position="103"/>
    </location>
</feature>
<dbReference type="PANTHER" id="PTHR36507:SF1">
    <property type="entry name" value="BLL1555 PROTEIN"/>
    <property type="match status" value="1"/>
</dbReference>
<dbReference type="InterPro" id="IPR052721">
    <property type="entry name" value="ET_Amicyanin"/>
</dbReference>
<dbReference type="InterPro" id="IPR028096">
    <property type="entry name" value="EfeO_Cupredoxin"/>
</dbReference>
<dbReference type="PANTHER" id="PTHR36507">
    <property type="entry name" value="BLL1555 PROTEIN"/>
    <property type="match status" value="1"/>
</dbReference>
<accession>A0AA41YTT3</accession>
<gene>
    <name evidence="3" type="ORF">OL599_17410</name>
</gene>
<evidence type="ECO:0000256" key="1">
    <source>
        <dbReference type="SAM" id="SignalP"/>
    </source>
</evidence>
<keyword evidence="1" id="KW-0732">Signal</keyword>
<reference evidence="3" key="2">
    <citation type="submission" date="2022-10" db="EMBL/GenBank/DDBJ databases">
        <authorList>
            <person name="Trinh H.N."/>
        </authorList>
    </citation>
    <scope>NUCLEOTIDE SEQUENCE</scope>
    <source>
        <strain evidence="3">RN2-1</strain>
    </source>
</reference>
<dbReference type="InterPro" id="IPR008972">
    <property type="entry name" value="Cupredoxin"/>
</dbReference>
<organism evidence="3 4">
    <name type="scientific">Limobrevibacterium gyesilva</name>
    <dbReference type="NCBI Taxonomy" id="2991712"/>
    <lineage>
        <taxon>Bacteria</taxon>
        <taxon>Pseudomonadati</taxon>
        <taxon>Pseudomonadota</taxon>
        <taxon>Alphaproteobacteria</taxon>
        <taxon>Acetobacterales</taxon>
        <taxon>Acetobacteraceae</taxon>
        <taxon>Limobrevibacterium</taxon>
    </lineage>
</organism>
<feature type="chain" id="PRO_5041370497" evidence="1">
    <location>
        <begin position="25"/>
        <end position="106"/>
    </location>
</feature>
<dbReference type="CDD" id="cd13921">
    <property type="entry name" value="Amicyanin"/>
    <property type="match status" value="1"/>
</dbReference>
<evidence type="ECO:0000259" key="2">
    <source>
        <dbReference type="Pfam" id="PF13473"/>
    </source>
</evidence>
<comment type="caution">
    <text evidence="3">The sequence shown here is derived from an EMBL/GenBank/DDBJ whole genome shotgun (WGS) entry which is preliminary data.</text>
</comment>
<dbReference type="Proteomes" id="UP001165679">
    <property type="component" value="Unassembled WGS sequence"/>
</dbReference>